<accession>A0AAD2CGK6</accession>
<protein>
    <submittedName>
        <fullName evidence="6">Uncharacterized protein</fullName>
    </submittedName>
</protein>
<keyword evidence="3" id="KW-0576">Peroxisome</keyword>
<feature type="region of interest" description="Disordered" evidence="5">
    <location>
        <begin position="1"/>
        <end position="65"/>
    </location>
</feature>
<evidence type="ECO:0000256" key="4">
    <source>
        <dbReference type="ARBA" id="ARBA00046271"/>
    </source>
</evidence>
<dbReference type="EMBL" id="CAKOGP040000335">
    <property type="protein sequence ID" value="CAJ1934264.1"/>
    <property type="molecule type" value="Genomic_DNA"/>
</dbReference>
<keyword evidence="7" id="KW-1185">Reference proteome</keyword>
<dbReference type="GO" id="GO:0016559">
    <property type="term" value="P:peroxisome fission"/>
    <property type="evidence" value="ECO:0007669"/>
    <property type="project" value="InterPro"/>
</dbReference>
<evidence type="ECO:0000256" key="3">
    <source>
        <dbReference type="ARBA" id="ARBA00023140"/>
    </source>
</evidence>
<feature type="compositionally biased region" description="Polar residues" evidence="5">
    <location>
        <begin position="28"/>
        <end position="54"/>
    </location>
</feature>
<dbReference type="PANTHER" id="PTHR12652">
    <property type="entry name" value="PEROXISOMAL BIOGENESIS FACTOR 11"/>
    <property type="match status" value="1"/>
</dbReference>
<comment type="caution">
    <text evidence="6">The sequence shown here is derived from an EMBL/GenBank/DDBJ whole genome shotgun (WGS) entry which is preliminary data.</text>
</comment>
<evidence type="ECO:0000256" key="2">
    <source>
        <dbReference type="ARBA" id="ARBA00023136"/>
    </source>
</evidence>
<dbReference type="GO" id="GO:0005778">
    <property type="term" value="C:peroxisomal membrane"/>
    <property type="evidence" value="ECO:0007669"/>
    <property type="project" value="UniProtKB-SubCell"/>
</dbReference>
<dbReference type="InterPro" id="IPR008733">
    <property type="entry name" value="PEX11"/>
</dbReference>
<keyword evidence="2" id="KW-0472">Membrane</keyword>
<evidence type="ECO:0000313" key="7">
    <source>
        <dbReference type="Proteomes" id="UP001295423"/>
    </source>
</evidence>
<comment type="subcellular location">
    <subcellularLocation>
        <location evidence="4">Peroxisome membrane</location>
    </subcellularLocation>
</comment>
<gene>
    <name evidence="6" type="ORF">CYCCA115_LOCUS3669</name>
</gene>
<sequence>MTTTIQKEEEADPTADVDNGDDSIGEESFQTCGNDQSAQADNEQQPTQPLNLGETTPTDTTTDIEESIRICVNPSTPAVKKKATSKESACDAPQIPSFIKVGLEKKQSPRAIKSWAAMALTLDGRDKITKVIQYTTRFLGWYLAGGSFKTQSLRFTALYKALANSRKAFRLGRSLIEIEKLRPVPGMIVWHLQNEEDQGSGSTDSKHFDEEQKPRRSLLRSCSTVAYQKMYRPLLSRMSSTMLPDDEPNQELWKICGMSIKIMGLLLFWAGDNCNFLVSTGAFDDYNVPVEERMKRRKQRQTYFSTKASKAYFVGSLAGLVVNWYAYLKFHRESIARLQNEDSNASNVNTENWSQKVKQLKQKQFSLLLSLLKSCCDVTVFSNQPGIDLHKKWRGKKNHEGIHCMCGLISAGTVIYNNFPDSK</sequence>
<dbReference type="PANTHER" id="PTHR12652:SF50">
    <property type="entry name" value="PEROXIN 11"/>
    <property type="match status" value="1"/>
</dbReference>
<evidence type="ECO:0000256" key="1">
    <source>
        <dbReference type="ARBA" id="ARBA00022593"/>
    </source>
</evidence>
<reference evidence="6" key="1">
    <citation type="submission" date="2023-08" db="EMBL/GenBank/DDBJ databases">
        <authorList>
            <person name="Audoor S."/>
            <person name="Bilcke G."/>
        </authorList>
    </citation>
    <scope>NUCLEOTIDE SEQUENCE</scope>
</reference>
<evidence type="ECO:0000313" key="6">
    <source>
        <dbReference type="EMBL" id="CAJ1934264.1"/>
    </source>
</evidence>
<feature type="region of interest" description="Disordered" evidence="5">
    <location>
        <begin position="196"/>
        <end position="215"/>
    </location>
</feature>
<dbReference type="AlphaFoldDB" id="A0AAD2CGK6"/>
<organism evidence="6 7">
    <name type="scientific">Cylindrotheca closterium</name>
    <dbReference type="NCBI Taxonomy" id="2856"/>
    <lineage>
        <taxon>Eukaryota</taxon>
        <taxon>Sar</taxon>
        <taxon>Stramenopiles</taxon>
        <taxon>Ochrophyta</taxon>
        <taxon>Bacillariophyta</taxon>
        <taxon>Bacillariophyceae</taxon>
        <taxon>Bacillariophycidae</taxon>
        <taxon>Bacillariales</taxon>
        <taxon>Bacillariaceae</taxon>
        <taxon>Cylindrotheca</taxon>
    </lineage>
</organism>
<name>A0AAD2CGK6_9STRA</name>
<proteinExistence type="predicted"/>
<evidence type="ECO:0000256" key="5">
    <source>
        <dbReference type="SAM" id="MobiDB-lite"/>
    </source>
</evidence>
<keyword evidence="1" id="KW-0962">Peroxisome biogenesis</keyword>
<dbReference type="Pfam" id="PF05648">
    <property type="entry name" value="PEX11"/>
    <property type="match status" value="2"/>
</dbReference>
<feature type="compositionally biased region" description="Basic and acidic residues" evidence="5">
    <location>
        <begin position="204"/>
        <end position="214"/>
    </location>
</feature>
<dbReference type="Proteomes" id="UP001295423">
    <property type="component" value="Unassembled WGS sequence"/>
</dbReference>
<feature type="compositionally biased region" description="Acidic residues" evidence="5">
    <location>
        <begin position="9"/>
        <end position="25"/>
    </location>
</feature>